<dbReference type="GO" id="GO:0030915">
    <property type="term" value="C:Smc5-Smc6 complex"/>
    <property type="evidence" value="ECO:0007669"/>
    <property type="project" value="UniProtKB-UniRule"/>
</dbReference>
<dbReference type="InterPro" id="IPR027786">
    <property type="entry name" value="Nse4/EID"/>
</dbReference>
<dbReference type="PANTHER" id="PTHR16140">
    <property type="entry name" value="NON-STRUCTURAL MAINTENANCE OF CHROMOSOMES ELEMENT 4"/>
    <property type="match status" value="1"/>
</dbReference>
<comment type="caution">
    <text evidence="10">The sequence shown here is derived from an EMBL/GenBank/DDBJ whole genome shotgun (WGS) entry which is preliminary data.</text>
</comment>
<proteinExistence type="inferred from homology"/>
<keyword evidence="6 7" id="KW-0539">Nucleus</keyword>
<dbReference type="Pfam" id="PF08743">
    <property type="entry name" value="Nse4_C"/>
    <property type="match status" value="1"/>
</dbReference>
<gene>
    <name evidence="10" type="ORF">VNI00_004231</name>
</gene>
<accession>A0AAW0DK73</accession>
<name>A0AAW0DK73_9AGAR</name>
<keyword evidence="3 7" id="KW-0227">DNA damage</keyword>
<evidence type="ECO:0000256" key="4">
    <source>
        <dbReference type="ARBA" id="ARBA00023172"/>
    </source>
</evidence>
<dbReference type="InterPro" id="IPR014854">
    <property type="entry name" value="Nse4_C"/>
</dbReference>
<protein>
    <recommendedName>
        <fullName evidence="7">Non-structural maintenance of chromosomes element 4</fullName>
    </recommendedName>
</protein>
<feature type="domain" description="Non-structural maintenance of chromosome element 4 C-terminal" evidence="9">
    <location>
        <begin position="230"/>
        <end position="319"/>
    </location>
</feature>
<evidence type="ECO:0000256" key="7">
    <source>
        <dbReference type="RuleBase" id="RU365071"/>
    </source>
</evidence>
<dbReference type="EMBL" id="JAYKXP010000011">
    <property type="protein sequence ID" value="KAK7052911.1"/>
    <property type="molecule type" value="Genomic_DNA"/>
</dbReference>
<evidence type="ECO:0000256" key="8">
    <source>
        <dbReference type="SAM" id="MobiDB-lite"/>
    </source>
</evidence>
<evidence type="ECO:0000256" key="2">
    <source>
        <dbReference type="ARBA" id="ARBA00008997"/>
    </source>
</evidence>
<comment type="subcellular location">
    <subcellularLocation>
        <location evidence="1 7">Nucleus</location>
    </subcellularLocation>
</comment>
<feature type="compositionally biased region" description="Low complexity" evidence="8">
    <location>
        <begin position="1"/>
        <end position="14"/>
    </location>
</feature>
<evidence type="ECO:0000256" key="1">
    <source>
        <dbReference type="ARBA" id="ARBA00004123"/>
    </source>
</evidence>
<dbReference type="Proteomes" id="UP001383192">
    <property type="component" value="Unassembled WGS sequence"/>
</dbReference>
<dbReference type="GO" id="GO:0005634">
    <property type="term" value="C:nucleus"/>
    <property type="evidence" value="ECO:0007669"/>
    <property type="project" value="UniProtKB-SubCell"/>
</dbReference>
<dbReference type="PANTHER" id="PTHR16140:SF0">
    <property type="entry name" value="NON-STRUCTURAL MAINTENANCE OF CHROMOSOMES ELEMENT 4"/>
    <property type="match status" value="1"/>
</dbReference>
<dbReference type="GO" id="GO:0006281">
    <property type="term" value="P:DNA repair"/>
    <property type="evidence" value="ECO:0007669"/>
    <property type="project" value="UniProtKB-UniRule"/>
</dbReference>
<comment type="subunit">
    <text evidence="7">Component of the SMC5-SMC6 complex.</text>
</comment>
<evidence type="ECO:0000259" key="9">
    <source>
        <dbReference type="Pfam" id="PF08743"/>
    </source>
</evidence>
<comment type="function">
    <text evidence="7">Component of the SMC5-SMC6 complex, that promotes sister chromatid alignment after DNA damage and facilitates double-stranded DNA breaks (DSBs) repair via homologous recombination between sister chromatids.</text>
</comment>
<sequence length="329" mass="37989">MSSSDIDMNSIDSDTNQPPVYDPEQSLDTTRELRRKYREFEAQTQGNEIQTTERLMENVKKSDILFRQGDYHTYIRTQSRQVSFDHTVHTPSEATLDSIILHRFTTHAYQNARKLKIHSGGVHIDVNGFVSRLCVAFQRRGRQEHRLDWGNIGMKALNAARWRGVGVVGFILGPLSISQKHRSPAKRFKLEKNKADERSPEEVVSLSRETNETTRNVVIIANKLQETGSINLFRFFINPNDFAQSVENLFYLSFLIRDGKVAMNVEVDEQVTIYLCEPPNPDQYEQGGIRKKALVFEFDMETWKRAIEVYDLAGKEPMIPSRAKYRDGR</sequence>
<keyword evidence="11" id="KW-1185">Reference proteome</keyword>
<evidence type="ECO:0000256" key="5">
    <source>
        <dbReference type="ARBA" id="ARBA00023204"/>
    </source>
</evidence>
<evidence type="ECO:0000256" key="3">
    <source>
        <dbReference type="ARBA" id="ARBA00022763"/>
    </source>
</evidence>
<evidence type="ECO:0000313" key="11">
    <source>
        <dbReference type="Proteomes" id="UP001383192"/>
    </source>
</evidence>
<reference evidence="10 11" key="1">
    <citation type="submission" date="2024-01" db="EMBL/GenBank/DDBJ databases">
        <title>A draft genome for a cacao thread blight-causing isolate of Paramarasmius palmivorus.</title>
        <authorList>
            <person name="Baruah I.K."/>
            <person name="Bukari Y."/>
            <person name="Amoako-Attah I."/>
            <person name="Meinhardt L.W."/>
            <person name="Bailey B.A."/>
            <person name="Cohen S.P."/>
        </authorList>
    </citation>
    <scope>NUCLEOTIDE SEQUENCE [LARGE SCALE GENOMIC DNA]</scope>
    <source>
        <strain evidence="10 11">GH-12</strain>
    </source>
</reference>
<keyword evidence="5 7" id="KW-0234">DNA repair</keyword>
<evidence type="ECO:0000256" key="6">
    <source>
        <dbReference type="ARBA" id="ARBA00023242"/>
    </source>
</evidence>
<dbReference type="GO" id="GO:0006310">
    <property type="term" value="P:DNA recombination"/>
    <property type="evidence" value="ECO:0007669"/>
    <property type="project" value="UniProtKB-UniRule"/>
</dbReference>
<keyword evidence="4 7" id="KW-0233">DNA recombination</keyword>
<comment type="similarity">
    <text evidence="2 7">Belongs to the NSE4 family.</text>
</comment>
<dbReference type="AlphaFoldDB" id="A0AAW0DK73"/>
<evidence type="ECO:0000313" key="10">
    <source>
        <dbReference type="EMBL" id="KAK7052911.1"/>
    </source>
</evidence>
<organism evidence="10 11">
    <name type="scientific">Paramarasmius palmivorus</name>
    <dbReference type="NCBI Taxonomy" id="297713"/>
    <lineage>
        <taxon>Eukaryota</taxon>
        <taxon>Fungi</taxon>
        <taxon>Dikarya</taxon>
        <taxon>Basidiomycota</taxon>
        <taxon>Agaricomycotina</taxon>
        <taxon>Agaricomycetes</taxon>
        <taxon>Agaricomycetidae</taxon>
        <taxon>Agaricales</taxon>
        <taxon>Marasmiineae</taxon>
        <taxon>Marasmiaceae</taxon>
        <taxon>Paramarasmius</taxon>
    </lineage>
</organism>
<feature type="region of interest" description="Disordered" evidence="8">
    <location>
        <begin position="1"/>
        <end position="28"/>
    </location>
</feature>